<evidence type="ECO:0000313" key="2">
    <source>
        <dbReference type="EMBL" id="KAK4026697.1"/>
    </source>
</evidence>
<sequence>MKGQSLMILLAIYAMFMVSRIDAQRTSTITRTTTTVTTVSVTILKNVVCAKLVNVSGVCRRRRGLPIDEPVILTFDDELEDSVDQAFHHVLHPNQFLPTRTLGVEVTPLVLLPVQTTVHSLPGGYSSPSTVGVVRSSIVGERARNSGRNKLMSSQSDEEGRPEQKIYFAQLGQLISSIANQLRPPVLTTTTITRTNTRTSTTTTFSTASFFVMSCTPSPFPFSVCPAKRFHAD</sequence>
<proteinExistence type="predicted"/>
<dbReference type="Proteomes" id="UP001234178">
    <property type="component" value="Unassembled WGS sequence"/>
</dbReference>
<gene>
    <name evidence="2" type="ORF">OUZ56_015724</name>
</gene>
<protein>
    <submittedName>
        <fullName evidence="2">Uncharacterized protein</fullName>
    </submittedName>
</protein>
<comment type="caution">
    <text evidence="2">The sequence shown here is derived from an EMBL/GenBank/DDBJ whole genome shotgun (WGS) entry which is preliminary data.</text>
</comment>
<accession>A0ABR0ANJ6</accession>
<organism evidence="2 3">
    <name type="scientific">Daphnia magna</name>
    <dbReference type="NCBI Taxonomy" id="35525"/>
    <lineage>
        <taxon>Eukaryota</taxon>
        <taxon>Metazoa</taxon>
        <taxon>Ecdysozoa</taxon>
        <taxon>Arthropoda</taxon>
        <taxon>Crustacea</taxon>
        <taxon>Branchiopoda</taxon>
        <taxon>Diplostraca</taxon>
        <taxon>Cladocera</taxon>
        <taxon>Anomopoda</taxon>
        <taxon>Daphniidae</taxon>
        <taxon>Daphnia</taxon>
    </lineage>
</organism>
<feature type="signal peptide" evidence="1">
    <location>
        <begin position="1"/>
        <end position="23"/>
    </location>
</feature>
<reference evidence="2 3" key="1">
    <citation type="journal article" date="2023" name="Nucleic Acids Res.">
        <title>The hologenome of Daphnia magna reveals possible DNA methylation and microbiome-mediated evolution of the host genome.</title>
        <authorList>
            <person name="Chaturvedi A."/>
            <person name="Li X."/>
            <person name="Dhandapani V."/>
            <person name="Marshall H."/>
            <person name="Kissane S."/>
            <person name="Cuenca-Cambronero M."/>
            <person name="Asole G."/>
            <person name="Calvet F."/>
            <person name="Ruiz-Romero M."/>
            <person name="Marangio P."/>
            <person name="Guigo R."/>
            <person name="Rago D."/>
            <person name="Mirbahai L."/>
            <person name="Eastwood N."/>
            <person name="Colbourne J.K."/>
            <person name="Zhou J."/>
            <person name="Mallon E."/>
            <person name="Orsini L."/>
        </authorList>
    </citation>
    <scope>NUCLEOTIDE SEQUENCE [LARGE SCALE GENOMIC DNA]</scope>
    <source>
        <strain evidence="2">LRV0_1</strain>
    </source>
</reference>
<keyword evidence="1" id="KW-0732">Signal</keyword>
<dbReference type="EMBL" id="JAOYFB010000038">
    <property type="protein sequence ID" value="KAK4026697.1"/>
    <property type="molecule type" value="Genomic_DNA"/>
</dbReference>
<keyword evidence="3" id="KW-1185">Reference proteome</keyword>
<evidence type="ECO:0000256" key="1">
    <source>
        <dbReference type="SAM" id="SignalP"/>
    </source>
</evidence>
<feature type="chain" id="PRO_5047127625" evidence="1">
    <location>
        <begin position="24"/>
        <end position="233"/>
    </location>
</feature>
<evidence type="ECO:0000313" key="3">
    <source>
        <dbReference type="Proteomes" id="UP001234178"/>
    </source>
</evidence>
<name>A0ABR0ANJ6_9CRUS</name>